<dbReference type="PRINTS" id="PR00081">
    <property type="entry name" value="GDHRDH"/>
</dbReference>
<organism evidence="2 3">
    <name type="scientific">Devosia rhodophyticola</name>
    <dbReference type="NCBI Taxonomy" id="3026423"/>
    <lineage>
        <taxon>Bacteria</taxon>
        <taxon>Pseudomonadati</taxon>
        <taxon>Pseudomonadota</taxon>
        <taxon>Alphaproteobacteria</taxon>
        <taxon>Hyphomicrobiales</taxon>
        <taxon>Devosiaceae</taxon>
        <taxon>Devosia</taxon>
    </lineage>
</organism>
<evidence type="ECO:0000313" key="2">
    <source>
        <dbReference type="EMBL" id="WDR06480.1"/>
    </source>
</evidence>
<reference evidence="2 3" key="1">
    <citation type="submission" date="2023-02" db="EMBL/GenBank/DDBJ databases">
        <title>Devosia chondri sp. nov., isolated from the phycosphere of marine algae.</title>
        <authorList>
            <person name="Kim J.M."/>
            <person name="Lee J.K."/>
            <person name="Choi B.J."/>
            <person name="Bayburt H."/>
            <person name="Jeon C.O."/>
        </authorList>
    </citation>
    <scope>NUCLEOTIDE SEQUENCE [LARGE SCALE GENOMIC DNA]</scope>
    <source>
        <strain evidence="2 3">G2-5</strain>
    </source>
</reference>
<dbReference type="InterPro" id="IPR036291">
    <property type="entry name" value="NAD(P)-bd_dom_sf"/>
</dbReference>
<dbReference type="Gene3D" id="3.40.50.720">
    <property type="entry name" value="NAD(P)-binding Rossmann-like Domain"/>
    <property type="match status" value="1"/>
</dbReference>
<sequence length="261" mass="27250">MLAVDLSGKRALVTGANSGIGEAIALHLAQAGADVAVNYLNHPEAADAVCDKIRALGRRAIAMQADVADPSLVGKMFALLDKEWGGIDILVNNAGIDGRPALGWQGEVADWTKVIEVNLFGAFHCCREALNRMVPQGHGVILNMSSVHEVIPWSGYSAYTASKAGLSMMTKTLAQEAAPHGVRVLALAPGAIKTAINKNVWSNPEGLADLNLKIPLGRMGETAEIAKMAAVMVSDLASYATGSTVFVDGGMTDFADFAHGG</sequence>
<gene>
    <name evidence="2" type="ORF">PSQ90_03145</name>
</gene>
<dbReference type="Proteomes" id="UP001222118">
    <property type="component" value="Chromosome"/>
</dbReference>
<dbReference type="InterPro" id="IPR002347">
    <property type="entry name" value="SDR_fam"/>
</dbReference>
<dbReference type="InterPro" id="IPR020904">
    <property type="entry name" value="Sc_DH/Rdtase_CS"/>
</dbReference>
<dbReference type="EMBL" id="CP118247">
    <property type="protein sequence ID" value="WDR06480.1"/>
    <property type="molecule type" value="Genomic_DNA"/>
</dbReference>
<dbReference type="NCBIfam" id="NF005559">
    <property type="entry name" value="PRK07231.1"/>
    <property type="match status" value="1"/>
</dbReference>
<dbReference type="SUPFAM" id="SSF51735">
    <property type="entry name" value="NAD(P)-binding Rossmann-fold domains"/>
    <property type="match status" value="1"/>
</dbReference>
<proteinExistence type="inferred from homology"/>
<comment type="similarity">
    <text evidence="1">Belongs to the short-chain dehydrogenases/reductases (SDR) family.</text>
</comment>
<evidence type="ECO:0000313" key="3">
    <source>
        <dbReference type="Proteomes" id="UP001222118"/>
    </source>
</evidence>
<keyword evidence="3" id="KW-1185">Reference proteome</keyword>
<dbReference type="PRINTS" id="PR00080">
    <property type="entry name" value="SDRFAMILY"/>
</dbReference>
<dbReference type="PANTHER" id="PTHR42879:SF2">
    <property type="entry name" value="3-OXOACYL-[ACYL-CARRIER-PROTEIN] REDUCTASE FABG"/>
    <property type="match status" value="1"/>
</dbReference>
<dbReference type="Pfam" id="PF13561">
    <property type="entry name" value="adh_short_C2"/>
    <property type="match status" value="1"/>
</dbReference>
<protein>
    <submittedName>
        <fullName evidence="2">SDR family oxidoreductase</fullName>
    </submittedName>
</protein>
<dbReference type="RefSeq" id="WP_282211994.1">
    <property type="nucleotide sequence ID" value="NZ_CP118247.1"/>
</dbReference>
<evidence type="ECO:0000256" key="1">
    <source>
        <dbReference type="ARBA" id="ARBA00006484"/>
    </source>
</evidence>
<dbReference type="PROSITE" id="PS00061">
    <property type="entry name" value="ADH_SHORT"/>
    <property type="match status" value="1"/>
</dbReference>
<dbReference type="PANTHER" id="PTHR42879">
    <property type="entry name" value="3-OXOACYL-(ACYL-CARRIER-PROTEIN) REDUCTASE"/>
    <property type="match status" value="1"/>
</dbReference>
<dbReference type="InterPro" id="IPR050259">
    <property type="entry name" value="SDR"/>
</dbReference>
<name>A0ABY7Z0C9_9HYPH</name>
<accession>A0ABY7Z0C9</accession>